<feature type="compositionally biased region" description="Basic residues" evidence="1">
    <location>
        <begin position="505"/>
        <end position="516"/>
    </location>
</feature>
<evidence type="ECO:0000313" key="2">
    <source>
        <dbReference type="EMBL" id="KAG7463852.1"/>
    </source>
</evidence>
<dbReference type="Proteomes" id="UP001046870">
    <property type="component" value="Chromosome 15"/>
</dbReference>
<name>A0A9D3PM88_MEGAT</name>
<dbReference type="PANTHER" id="PTHR16112:SF18">
    <property type="entry name" value="METHYL-CPG-BINDING DOMAIN PROTEIN 5"/>
    <property type="match status" value="1"/>
</dbReference>
<gene>
    <name evidence="2" type="ORF">MATL_G00181060</name>
</gene>
<sequence>MARGSAAGNALSCSLNNPQLGDFQSLNPNSQMFPQQEPQGVLARQGVPRFQAPQPFPHNSSPSPMACLFQNFQASVPESVLAPSTQMYTQSRMTSLPDASGGMPLPQFRDGLHEPQPQSMGPAKAGNEGKSVDAIYRAVVDAASKGVQVVITTTVSSVTQSRPVPTLSAMSAFTASAGGPGNPPPAVSAVIHSRRDPPFQEADPGRSPASSKPRLAAPARARQWEGEAVPGTDGHHALWQGEEFLECSAHVRSSPRTENFNSPPPSLPRPAERPHTPLAPGDKTFPDDSYRFNNCQRTAVSVKERLEQTVERCAHMNGGHLSMGRVYGDALGPHRHDPASEDQSPSSSSTSLEGSLAEDYAHYNGHYNGCVPSPSDTKSLSSEEDLRHPDSPASNDFLHIRPRTFHMGELVWGQIKGFPPWHSKLVGEEQVHNPGLHNSEQGKVDPGKLRTLTEDLEALNRAAKRNIKGGKLNNHLEAAIHVTMSELDKMSGSVHQMPPRDRQVKPPKPKRRKISR</sequence>
<dbReference type="GO" id="GO:0010369">
    <property type="term" value="C:chromocenter"/>
    <property type="evidence" value="ECO:0007669"/>
    <property type="project" value="TreeGrafter"/>
</dbReference>
<feature type="region of interest" description="Disordered" evidence="1">
    <location>
        <begin position="319"/>
        <end position="398"/>
    </location>
</feature>
<evidence type="ECO:0000313" key="3">
    <source>
        <dbReference type="Proteomes" id="UP001046870"/>
    </source>
</evidence>
<evidence type="ECO:0000256" key="1">
    <source>
        <dbReference type="SAM" id="MobiDB-lite"/>
    </source>
</evidence>
<dbReference type="Gene3D" id="2.30.30.140">
    <property type="match status" value="1"/>
</dbReference>
<feature type="compositionally biased region" description="Polar residues" evidence="1">
    <location>
        <begin position="11"/>
        <end position="38"/>
    </location>
</feature>
<feature type="region of interest" description="Disordered" evidence="1">
    <location>
        <begin position="490"/>
        <end position="516"/>
    </location>
</feature>
<feature type="compositionally biased region" description="Low complexity" evidence="1">
    <location>
        <begin position="341"/>
        <end position="357"/>
    </location>
</feature>
<dbReference type="PANTHER" id="PTHR16112">
    <property type="entry name" value="METHYL-CPG BINDING PROTEIN, DROSOPHILA"/>
    <property type="match status" value="1"/>
</dbReference>
<dbReference type="AlphaFoldDB" id="A0A9D3PM88"/>
<dbReference type="EMBL" id="JAFDVH010000015">
    <property type="protein sequence ID" value="KAG7463852.1"/>
    <property type="molecule type" value="Genomic_DNA"/>
</dbReference>
<dbReference type="GO" id="GO:0003682">
    <property type="term" value="F:chromatin binding"/>
    <property type="evidence" value="ECO:0007669"/>
    <property type="project" value="TreeGrafter"/>
</dbReference>
<organism evidence="2 3">
    <name type="scientific">Megalops atlanticus</name>
    <name type="common">Tarpon</name>
    <name type="synonym">Clupea gigantea</name>
    <dbReference type="NCBI Taxonomy" id="7932"/>
    <lineage>
        <taxon>Eukaryota</taxon>
        <taxon>Metazoa</taxon>
        <taxon>Chordata</taxon>
        <taxon>Craniata</taxon>
        <taxon>Vertebrata</taxon>
        <taxon>Euteleostomi</taxon>
        <taxon>Actinopterygii</taxon>
        <taxon>Neopterygii</taxon>
        <taxon>Teleostei</taxon>
        <taxon>Elopiformes</taxon>
        <taxon>Megalopidae</taxon>
        <taxon>Megalops</taxon>
    </lineage>
</organism>
<comment type="caution">
    <text evidence="2">The sequence shown here is derived from an EMBL/GenBank/DDBJ whole genome shotgun (WGS) entry which is preliminary data.</text>
</comment>
<accession>A0A9D3PM88</accession>
<dbReference type="GO" id="GO:0005634">
    <property type="term" value="C:nucleus"/>
    <property type="evidence" value="ECO:0007669"/>
    <property type="project" value="TreeGrafter"/>
</dbReference>
<feature type="region of interest" description="Disordered" evidence="1">
    <location>
        <begin position="196"/>
        <end position="235"/>
    </location>
</feature>
<protein>
    <recommendedName>
        <fullName evidence="4">Methyl-CpG binding domain protein 5</fullName>
    </recommendedName>
</protein>
<proteinExistence type="predicted"/>
<evidence type="ECO:0008006" key="4">
    <source>
        <dbReference type="Google" id="ProtNLM"/>
    </source>
</evidence>
<dbReference type="SUPFAM" id="SSF63748">
    <property type="entry name" value="Tudor/PWWP/MBT"/>
    <property type="match status" value="1"/>
</dbReference>
<feature type="region of interest" description="Disordered" evidence="1">
    <location>
        <begin position="251"/>
        <end position="291"/>
    </location>
</feature>
<keyword evidence="3" id="KW-1185">Reference proteome</keyword>
<dbReference type="OrthoDB" id="641149at2759"/>
<reference evidence="2" key="1">
    <citation type="submission" date="2021-01" db="EMBL/GenBank/DDBJ databases">
        <authorList>
            <person name="Zahm M."/>
            <person name="Roques C."/>
            <person name="Cabau C."/>
            <person name="Klopp C."/>
            <person name="Donnadieu C."/>
            <person name="Jouanno E."/>
            <person name="Lampietro C."/>
            <person name="Louis A."/>
            <person name="Herpin A."/>
            <person name="Echchiki A."/>
            <person name="Berthelot C."/>
            <person name="Parey E."/>
            <person name="Roest-Crollius H."/>
            <person name="Braasch I."/>
            <person name="Postlethwait J."/>
            <person name="Bobe J."/>
            <person name="Montfort J."/>
            <person name="Bouchez O."/>
            <person name="Begum T."/>
            <person name="Mejri S."/>
            <person name="Adams A."/>
            <person name="Chen W.-J."/>
            <person name="Guiguen Y."/>
        </authorList>
    </citation>
    <scope>NUCLEOTIDE SEQUENCE</scope>
    <source>
        <strain evidence="2">YG-15Mar2019-1</strain>
        <tissue evidence="2">Brain</tissue>
    </source>
</reference>
<feature type="region of interest" description="Disordered" evidence="1">
    <location>
        <begin position="1"/>
        <end position="39"/>
    </location>
</feature>